<dbReference type="Gene3D" id="3.40.50.150">
    <property type="entry name" value="Vaccinia Virus protein VP39"/>
    <property type="match status" value="1"/>
</dbReference>
<dbReference type="RefSeq" id="WP_219878495.1">
    <property type="nucleotide sequence ID" value="NZ_JAHYXK010000017.1"/>
</dbReference>
<evidence type="ECO:0000313" key="3">
    <source>
        <dbReference type="Proteomes" id="UP000813018"/>
    </source>
</evidence>
<evidence type="ECO:0000259" key="1">
    <source>
        <dbReference type="Pfam" id="PF08241"/>
    </source>
</evidence>
<proteinExistence type="predicted"/>
<keyword evidence="2" id="KW-0489">Methyltransferase</keyword>
<evidence type="ECO:0000313" key="2">
    <source>
        <dbReference type="EMBL" id="MBW7468620.1"/>
    </source>
</evidence>
<comment type="caution">
    <text evidence="2">The sequence shown here is derived from an EMBL/GenBank/DDBJ whole genome shotgun (WGS) entry which is preliminary data.</text>
</comment>
<dbReference type="Pfam" id="PF08241">
    <property type="entry name" value="Methyltransf_11"/>
    <property type="match status" value="1"/>
</dbReference>
<sequence>MIKSLYKSIVSEKHRISIRQDLNKLVSPLYFGNRFYCNCCGKSFRTFLPKGNIKRENAVCPYCGSLERTRLLHLYLQNETEVFGRSLKVLHFAPEPCLYNKLYKLPGEYVDADINPAFANHVIDITAIPYPDSYFDLVICSHVLGHVPNEARAIQELKRVLKSNGTALILTLINPELTYTFEDESITTAAERLQKYGEPDLCRLHGADFGARLAKQGFNVAQIDYRLALPQEVVKRNSLGDGRRELIFKCIK</sequence>
<name>A0ABS7CXR1_9BACT</name>
<gene>
    <name evidence="2" type="ORF">K0O23_16205</name>
</gene>
<organism evidence="2 3">
    <name type="scientific">Pontibacter aydingkolensis</name>
    <dbReference type="NCBI Taxonomy" id="1911536"/>
    <lineage>
        <taxon>Bacteria</taxon>
        <taxon>Pseudomonadati</taxon>
        <taxon>Bacteroidota</taxon>
        <taxon>Cytophagia</taxon>
        <taxon>Cytophagales</taxon>
        <taxon>Hymenobacteraceae</taxon>
        <taxon>Pontibacter</taxon>
    </lineage>
</organism>
<feature type="domain" description="Methyltransferase type 11" evidence="1">
    <location>
        <begin position="121"/>
        <end position="169"/>
    </location>
</feature>
<dbReference type="SUPFAM" id="SSF53335">
    <property type="entry name" value="S-adenosyl-L-methionine-dependent methyltransferases"/>
    <property type="match status" value="1"/>
</dbReference>
<keyword evidence="3" id="KW-1185">Reference proteome</keyword>
<dbReference type="InterPro" id="IPR013216">
    <property type="entry name" value="Methyltransf_11"/>
</dbReference>
<dbReference type="InterPro" id="IPR029063">
    <property type="entry name" value="SAM-dependent_MTases_sf"/>
</dbReference>
<dbReference type="GO" id="GO:0032259">
    <property type="term" value="P:methylation"/>
    <property type="evidence" value="ECO:0007669"/>
    <property type="project" value="UniProtKB-KW"/>
</dbReference>
<reference evidence="2 3" key="1">
    <citation type="journal article" date="2016" name="Int. J. Syst. Evol. Microbiol.">
        <title>Pontibacter aydingkolensis sp. nov., isolated from soil of a salt lake.</title>
        <authorList>
            <person name="Osman G."/>
            <person name="Zhang T."/>
            <person name="Lou K."/>
            <person name="Gao Y."/>
            <person name="Chang W."/>
            <person name="Lin Q."/>
            <person name="Yang H.M."/>
            <person name="Huo X.D."/>
            <person name="Wang N."/>
        </authorList>
    </citation>
    <scope>NUCLEOTIDE SEQUENCE [LARGE SCALE GENOMIC DNA]</scope>
    <source>
        <strain evidence="2 3">KACC 19255</strain>
    </source>
</reference>
<protein>
    <submittedName>
        <fullName evidence="2">Class I SAM-dependent methyltransferase</fullName>
    </submittedName>
</protein>
<accession>A0ABS7CXR1</accession>
<dbReference type="Proteomes" id="UP000813018">
    <property type="component" value="Unassembled WGS sequence"/>
</dbReference>
<dbReference type="EMBL" id="JAHYXK010000017">
    <property type="protein sequence ID" value="MBW7468620.1"/>
    <property type="molecule type" value="Genomic_DNA"/>
</dbReference>
<dbReference type="GO" id="GO:0008168">
    <property type="term" value="F:methyltransferase activity"/>
    <property type="evidence" value="ECO:0007669"/>
    <property type="project" value="UniProtKB-KW"/>
</dbReference>
<dbReference type="CDD" id="cd02440">
    <property type="entry name" value="AdoMet_MTases"/>
    <property type="match status" value="1"/>
</dbReference>
<keyword evidence="2" id="KW-0808">Transferase</keyword>